<gene>
    <name evidence="1" type="ORF">EYF80_038870</name>
</gene>
<dbReference type="Proteomes" id="UP000314294">
    <property type="component" value="Unassembled WGS sequence"/>
</dbReference>
<comment type="caution">
    <text evidence="1">The sequence shown here is derived from an EMBL/GenBank/DDBJ whole genome shotgun (WGS) entry which is preliminary data.</text>
</comment>
<dbReference type="EMBL" id="SRLO01000600">
    <property type="protein sequence ID" value="TNN50937.1"/>
    <property type="molecule type" value="Genomic_DNA"/>
</dbReference>
<proteinExistence type="predicted"/>
<sequence length="132" mass="14543">MEAIPDGLVPRSPSALILDWLPIRCFSSAFSASSWSMSACRASIVSSNSLRRTTRHGCSRGARRRDFPSEPPRLGLVQPGLDLLHALLHAETFGVGDFSSKSRRSQLHGRRVLTDERAQRQNLSLDTLEGIS</sequence>
<evidence type="ECO:0000313" key="1">
    <source>
        <dbReference type="EMBL" id="TNN50937.1"/>
    </source>
</evidence>
<dbReference type="AlphaFoldDB" id="A0A4Z2GBE4"/>
<reference evidence="1 2" key="1">
    <citation type="submission" date="2019-03" db="EMBL/GenBank/DDBJ databases">
        <title>First draft genome of Liparis tanakae, snailfish: a comprehensive survey of snailfish specific genes.</title>
        <authorList>
            <person name="Kim W."/>
            <person name="Song I."/>
            <person name="Jeong J.-H."/>
            <person name="Kim D."/>
            <person name="Kim S."/>
            <person name="Ryu S."/>
            <person name="Song J.Y."/>
            <person name="Lee S.K."/>
        </authorList>
    </citation>
    <scope>NUCLEOTIDE SEQUENCE [LARGE SCALE GENOMIC DNA]</scope>
    <source>
        <tissue evidence="1">Muscle</tissue>
    </source>
</reference>
<keyword evidence="2" id="KW-1185">Reference proteome</keyword>
<organism evidence="1 2">
    <name type="scientific">Liparis tanakae</name>
    <name type="common">Tanaka's snailfish</name>
    <dbReference type="NCBI Taxonomy" id="230148"/>
    <lineage>
        <taxon>Eukaryota</taxon>
        <taxon>Metazoa</taxon>
        <taxon>Chordata</taxon>
        <taxon>Craniata</taxon>
        <taxon>Vertebrata</taxon>
        <taxon>Euteleostomi</taxon>
        <taxon>Actinopterygii</taxon>
        <taxon>Neopterygii</taxon>
        <taxon>Teleostei</taxon>
        <taxon>Neoteleostei</taxon>
        <taxon>Acanthomorphata</taxon>
        <taxon>Eupercaria</taxon>
        <taxon>Perciformes</taxon>
        <taxon>Cottioidei</taxon>
        <taxon>Cottales</taxon>
        <taxon>Liparidae</taxon>
        <taxon>Liparis</taxon>
    </lineage>
</organism>
<accession>A0A4Z2GBE4</accession>
<protein>
    <submittedName>
        <fullName evidence="1">Uncharacterized protein</fullName>
    </submittedName>
</protein>
<evidence type="ECO:0000313" key="2">
    <source>
        <dbReference type="Proteomes" id="UP000314294"/>
    </source>
</evidence>
<name>A0A4Z2GBE4_9TELE</name>